<evidence type="ECO:0000256" key="1">
    <source>
        <dbReference type="SAM" id="MobiDB-lite"/>
    </source>
</evidence>
<feature type="transmembrane region" description="Helical" evidence="2">
    <location>
        <begin position="327"/>
        <end position="348"/>
    </location>
</feature>
<feature type="region of interest" description="Disordered" evidence="1">
    <location>
        <begin position="457"/>
        <end position="504"/>
    </location>
</feature>
<gene>
    <name evidence="3" type="ORF">NUW87_10250</name>
</gene>
<evidence type="ECO:0008006" key="5">
    <source>
        <dbReference type="Google" id="ProtNLM"/>
    </source>
</evidence>
<dbReference type="InterPro" id="IPR038728">
    <property type="entry name" value="YkvI-like"/>
</dbReference>
<evidence type="ECO:0000313" key="4">
    <source>
        <dbReference type="Proteomes" id="UP001071110"/>
    </source>
</evidence>
<keyword evidence="2" id="KW-0472">Membrane</keyword>
<reference evidence="3" key="1">
    <citation type="submission" date="2022-08" db="EMBL/GenBank/DDBJ databases">
        <title>Corynebacterium sp. nov., isolated from clinical breast specimens.</title>
        <authorList>
            <person name="Zhang T."/>
        </authorList>
    </citation>
    <scope>NUCLEOTIDE SEQUENCE</scope>
    <source>
        <strain evidence="3">CCUG 57942</strain>
    </source>
</reference>
<feature type="transmembrane region" description="Helical" evidence="2">
    <location>
        <begin position="82"/>
        <end position="105"/>
    </location>
</feature>
<evidence type="ECO:0000256" key="2">
    <source>
        <dbReference type="SAM" id="Phobius"/>
    </source>
</evidence>
<keyword evidence="2" id="KW-0812">Transmembrane</keyword>
<dbReference type="PANTHER" id="PTHR37814">
    <property type="entry name" value="CONSERVED MEMBRANE PROTEIN"/>
    <property type="match status" value="1"/>
</dbReference>
<sequence length="504" mass="54209">MLKNALLISFAFIGTVVGAGFASGQEAMLYFSAFGTQGLWGAVLGSALMLIAGVTILQLGSFFQAKEHMEVLGSISSKVMGWILDIATIVTLFSIGFVMFAGAGANLNQQFGIPVWIGAVLMLAATIGFGMLDVDKVTGAIGALTPFLLIFVIFGCGWTLINSHPDWEALNAAAAQVDTSLPNWWISALNYTGLNVMCVVSMALVIGGNQLDTRAAGLGGLFGGIGYLVMLMLLAMALLVKIDTVEGQDMPLLALISDINPTMGLIMSLVIFGMIFATCLGMFFALGKRLSRGREDKFRIIFISACLIGFVLSFVGFQQLVSTVYPILGYLGLLLIVVMTLAWIRGIPKLRKEGDRRRRALELTRKKMDPAERFTKNDERELEYLTAKSNVDEEELVEALEEEVAQELIDDEESEFEEDDIDNPSDVVYVSYTDPVSADEYAANPDEPWNDRTVDDMIAAEEAEEAAAGPDNSLGGDANEAEDAVEETGGSTAVSAKGTGSTKL</sequence>
<protein>
    <recommendedName>
        <fullName evidence="5">Membrane protein YkvI</fullName>
    </recommendedName>
</protein>
<keyword evidence="2" id="KW-1133">Transmembrane helix</keyword>
<feature type="transmembrane region" description="Helical" evidence="2">
    <location>
        <begin position="139"/>
        <end position="161"/>
    </location>
</feature>
<dbReference type="Proteomes" id="UP001071110">
    <property type="component" value="Unassembled WGS sequence"/>
</dbReference>
<evidence type="ECO:0000313" key="3">
    <source>
        <dbReference type="EMBL" id="MCZ2221748.1"/>
    </source>
</evidence>
<dbReference type="EMBL" id="JANRML010000017">
    <property type="protein sequence ID" value="MCZ2221748.1"/>
    <property type="molecule type" value="Genomic_DNA"/>
</dbReference>
<feature type="transmembrane region" description="Helical" evidence="2">
    <location>
        <begin position="298"/>
        <end position="321"/>
    </location>
</feature>
<feature type="transmembrane region" description="Helical" evidence="2">
    <location>
        <begin position="40"/>
        <end position="62"/>
    </location>
</feature>
<name>A0A9Q4IJ23_9CORY</name>
<dbReference type="PANTHER" id="PTHR37814:SF1">
    <property type="entry name" value="MEMBRANE PROTEIN"/>
    <property type="match status" value="1"/>
</dbReference>
<organism evidence="3 4">
    <name type="scientific">Corynebacterium pilbarense</name>
    <dbReference type="NCBI Taxonomy" id="1288393"/>
    <lineage>
        <taxon>Bacteria</taxon>
        <taxon>Bacillati</taxon>
        <taxon>Actinomycetota</taxon>
        <taxon>Actinomycetes</taxon>
        <taxon>Mycobacteriales</taxon>
        <taxon>Corynebacteriaceae</taxon>
        <taxon>Corynebacterium</taxon>
    </lineage>
</organism>
<proteinExistence type="predicted"/>
<keyword evidence="4" id="KW-1185">Reference proteome</keyword>
<feature type="transmembrane region" description="Helical" evidence="2">
    <location>
        <begin position="262"/>
        <end position="286"/>
    </location>
</feature>
<feature type="transmembrane region" description="Helical" evidence="2">
    <location>
        <begin position="218"/>
        <end position="242"/>
    </location>
</feature>
<comment type="caution">
    <text evidence="3">The sequence shown here is derived from an EMBL/GenBank/DDBJ whole genome shotgun (WGS) entry which is preliminary data.</text>
</comment>
<dbReference type="RefSeq" id="WP_269028416.1">
    <property type="nucleotide sequence ID" value="NZ_BAABDP010000013.1"/>
</dbReference>
<accession>A0A9Q4IJ23</accession>
<feature type="compositionally biased region" description="Polar residues" evidence="1">
    <location>
        <begin position="489"/>
        <end position="504"/>
    </location>
</feature>
<feature type="transmembrane region" description="Helical" evidence="2">
    <location>
        <begin position="111"/>
        <end position="132"/>
    </location>
</feature>
<feature type="transmembrane region" description="Helical" evidence="2">
    <location>
        <begin position="184"/>
        <end position="206"/>
    </location>
</feature>
<dbReference type="AlphaFoldDB" id="A0A9Q4IJ23"/>